<dbReference type="STRING" id="331113.SNE_A10320"/>
<evidence type="ECO:0000313" key="3">
    <source>
        <dbReference type="Proteomes" id="UP000000496"/>
    </source>
</evidence>
<dbReference type="Gene3D" id="3.10.450.50">
    <property type="match status" value="1"/>
</dbReference>
<dbReference type="Proteomes" id="UP000000496">
    <property type="component" value="Chromosome gsn.131"/>
</dbReference>
<reference evidence="2 3" key="2">
    <citation type="journal article" date="2011" name="Mol. Biol. Evol.">
        <title>Unity in variety--the pan-genome of the Chlamydiae.</title>
        <authorList>
            <person name="Collingro A."/>
            <person name="Tischler P."/>
            <person name="Weinmaier T."/>
            <person name="Penz T."/>
            <person name="Heinz E."/>
            <person name="Brunham R.C."/>
            <person name="Read T.D."/>
            <person name="Bavoil P.M."/>
            <person name="Sachse K."/>
            <person name="Kahane S."/>
            <person name="Friedman M.G."/>
            <person name="Rattei T."/>
            <person name="Myers G.S."/>
            <person name="Horn M."/>
        </authorList>
    </citation>
    <scope>NUCLEOTIDE SEQUENCE [LARGE SCALE GENOMIC DNA]</scope>
    <source>
        <strain evidence="3">ATCC VR-1471 / Z</strain>
    </source>
</reference>
<dbReference type="InterPro" id="IPR032710">
    <property type="entry name" value="NTF2-like_dom_sf"/>
</dbReference>
<organism evidence="2 3">
    <name type="scientific">Simkania negevensis (strain ATCC VR-1471 / DSM 27360 / Z)</name>
    <dbReference type="NCBI Taxonomy" id="331113"/>
    <lineage>
        <taxon>Bacteria</taxon>
        <taxon>Pseudomonadati</taxon>
        <taxon>Chlamydiota</taxon>
        <taxon>Chlamydiia</taxon>
        <taxon>Parachlamydiales</taxon>
        <taxon>Simkaniaceae</taxon>
        <taxon>Simkania</taxon>
    </lineage>
</organism>
<keyword evidence="3" id="KW-1185">Reference proteome</keyword>
<keyword evidence="1" id="KW-0732">Signal</keyword>
<dbReference type="HOGENOM" id="CLU_1524144_0_0_0"/>
<dbReference type="eggNOG" id="COG5485">
    <property type="taxonomic scope" value="Bacteria"/>
</dbReference>
<accession>F8L807</accession>
<sequence length="176" mass="19909">MRRFLLLLLLLPLFAFAEEALISQIVTPRGETNPLTYNKEIVRDFYNAFQKNNPGALDELLKNNYAVQDSTVIFDSTYSRYDAFSKNMKVRLSSLYNAFSDIDIKVIEMMAEGNKVMARVQITGLQTGSFLGVEATKKPVVIKVFAIFTIEGGKISHINEVWNELGVMKQIGYIVL</sequence>
<evidence type="ECO:0000313" key="2">
    <source>
        <dbReference type="EMBL" id="CCB88909.1"/>
    </source>
</evidence>
<dbReference type="OrthoDB" id="4774596at2"/>
<proteinExistence type="predicted"/>
<reference key="1">
    <citation type="journal article" date="2011" name="Mol. Biol. Evol.">
        <title>Unity in variety -- the pan-genome of the Chlamydiae.</title>
        <authorList>
            <person name="Collingro A."/>
            <person name="Tischler P."/>
            <person name="Weinmaier T."/>
            <person name="Penz T."/>
            <person name="Heinz E."/>
            <person name="Brunham R.C."/>
            <person name="Read T.D."/>
            <person name="Bavoil P.M."/>
            <person name="Sachse K."/>
            <person name="Kahane S."/>
            <person name="Friedman M.G."/>
            <person name="Rattei T."/>
            <person name="Myers G.S.A."/>
            <person name="Horn M."/>
        </authorList>
    </citation>
    <scope>NUCLEOTIDE SEQUENCE</scope>
    <source>
        <strain>Z</strain>
    </source>
</reference>
<evidence type="ECO:0000256" key="1">
    <source>
        <dbReference type="SAM" id="SignalP"/>
    </source>
</evidence>
<name>F8L807_SIMNZ</name>
<dbReference type="KEGG" id="sng:SNE_A10320"/>
<dbReference type="PANTHER" id="PTHR38436">
    <property type="entry name" value="POLYKETIDE CYCLASE SNOAL-LIKE DOMAIN"/>
    <property type="match status" value="1"/>
</dbReference>
<dbReference type="EMBL" id="FR872582">
    <property type="protein sequence ID" value="CCB88909.1"/>
    <property type="molecule type" value="Genomic_DNA"/>
</dbReference>
<dbReference type="GO" id="GO:0030638">
    <property type="term" value="P:polyketide metabolic process"/>
    <property type="evidence" value="ECO:0007669"/>
    <property type="project" value="InterPro"/>
</dbReference>
<dbReference type="AlphaFoldDB" id="F8L807"/>
<dbReference type="InterPro" id="IPR009959">
    <property type="entry name" value="Cyclase_SnoaL-like"/>
</dbReference>
<dbReference type="RefSeq" id="WP_013943376.1">
    <property type="nucleotide sequence ID" value="NC_015713.1"/>
</dbReference>
<feature type="chain" id="PRO_5003374061" description="SnoaL-like polyketide cyclase" evidence="1">
    <location>
        <begin position="18"/>
        <end position="176"/>
    </location>
</feature>
<dbReference type="Pfam" id="PF07366">
    <property type="entry name" value="SnoaL"/>
    <property type="match status" value="1"/>
</dbReference>
<feature type="signal peptide" evidence="1">
    <location>
        <begin position="1"/>
        <end position="17"/>
    </location>
</feature>
<dbReference type="SUPFAM" id="SSF54427">
    <property type="entry name" value="NTF2-like"/>
    <property type="match status" value="1"/>
</dbReference>
<gene>
    <name evidence="2" type="ordered locus">SNE_A10320</name>
</gene>
<evidence type="ECO:0008006" key="4">
    <source>
        <dbReference type="Google" id="ProtNLM"/>
    </source>
</evidence>
<protein>
    <recommendedName>
        <fullName evidence="4">SnoaL-like polyketide cyclase</fullName>
    </recommendedName>
</protein>
<dbReference type="PANTHER" id="PTHR38436:SF1">
    <property type="entry name" value="ESTER CYCLASE"/>
    <property type="match status" value="1"/>
</dbReference>